<dbReference type="EMBL" id="SRLO01000287">
    <property type="protein sequence ID" value="TNN62696.1"/>
    <property type="molecule type" value="Genomic_DNA"/>
</dbReference>
<dbReference type="Proteomes" id="UP000314294">
    <property type="component" value="Unassembled WGS sequence"/>
</dbReference>
<reference evidence="2 3" key="1">
    <citation type="submission" date="2019-03" db="EMBL/GenBank/DDBJ databases">
        <title>First draft genome of Liparis tanakae, snailfish: a comprehensive survey of snailfish specific genes.</title>
        <authorList>
            <person name="Kim W."/>
            <person name="Song I."/>
            <person name="Jeong J.-H."/>
            <person name="Kim D."/>
            <person name="Kim S."/>
            <person name="Ryu S."/>
            <person name="Song J.Y."/>
            <person name="Lee S.K."/>
        </authorList>
    </citation>
    <scope>NUCLEOTIDE SEQUENCE [LARGE SCALE GENOMIC DNA]</scope>
    <source>
        <tissue evidence="2">Muscle</tissue>
    </source>
</reference>
<proteinExistence type="predicted"/>
<evidence type="ECO:0000256" key="1">
    <source>
        <dbReference type="SAM" id="MobiDB-lite"/>
    </source>
</evidence>
<evidence type="ECO:0000313" key="3">
    <source>
        <dbReference type="Proteomes" id="UP000314294"/>
    </source>
</evidence>
<evidence type="ECO:0000313" key="2">
    <source>
        <dbReference type="EMBL" id="TNN62696.1"/>
    </source>
</evidence>
<organism evidence="2 3">
    <name type="scientific">Liparis tanakae</name>
    <name type="common">Tanaka's snailfish</name>
    <dbReference type="NCBI Taxonomy" id="230148"/>
    <lineage>
        <taxon>Eukaryota</taxon>
        <taxon>Metazoa</taxon>
        <taxon>Chordata</taxon>
        <taxon>Craniata</taxon>
        <taxon>Vertebrata</taxon>
        <taxon>Euteleostomi</taxon>
        <taxon>Actinopterygii</taxon>
        <taxon>Neopterygii</taxon>
        <taxon>Teleostei</taxon>
        <taxon>Neoteleostei</taxon>
        <taxon>Acanthomorphata</taxon>
        <taxon>Eupercaria</taxon>
        <taxon>Perciformes</taxon>
        <taxon>Cottioidei</taxon>
        <taxon>Cottales</taxon>
        <taxon>Liparidae</taxon>
        <taxon>Liparis</taxon>
    </lineage>
</organism>
<dbReference type="AlphaFoldDB" id="A0A4Z2HAA9"/>
<feature type="region of interest" description="Disordered" evidence="1">
    <location>
        <begin position="32"/>
        <end position="60"/>
    </location>
</feature>
<keyword evidence="3" id="KW-1185">Reference proteome</keyword>
<name>A0A4Z2HAA9_9TELE</name>
<protein>
    <submittedName>
        <fullName evidence="2">Uncharacterized protein</fullName>
    </submittedName>
</protein>
<gene>
    <name evidence="2" type="ORF">EYF80_027038</name>
</gene>
<accession>A0A4Z2HAA9</accession>
<sequence>MSTMVSFSFTPFSSMSTVCLRSVRKRQLTRVDFPRPDSPSRGKGTRIRRLQGLFEEDEEG</sequence>
<comment type="caution">
    <text evidence="2">The sequence shown here is derived from an EMBL/GenBank/DDBJ whole genome shotgun (WGS) entry which is preliminary data.</text>
</comment>